<gene>
    <name evidence="2" type="primary">ytwF</name>
    <name evidence="2" type="ORF">J41TS4_37910</name>
</gene>
<accession>A0A919Y6B0</accession>
<feature type="domain" description="Rhodanese" evidence="1">
    <location>
        <begin position="24"/>
        <end position="108"/>
    </location>
</feature>
<dbReference type="RefSeq" id="WP_301629526.1">
    <property type="nucleotide sequence ID" value="NZ_BORS01000014.1"/>
</dbReference>
<evidence type="ECO:0000259" key="1">
    <source>
        <dbReference type="PROSITE" id="PS50206"/>
    </source>
</evidence>
<sequence length="129" mass="14699">MPETIEGVSHVSAAELAEIWNDPEQRNIYIIDVREPEEYQEAHIPGIPLLPMGEIPELIDQFDKEAEYILVCRSGRRSLEVSKYFQSEGIQKVHNYAGGMLAWEADVVDGLEHVITSFSMKNLERKLAK</sequence>
<dbReference type="AlphaFoldDB" id="A0A919Y6B0"/>
<dbReference type="SUPFAM" id="SSF52821">
    <property type="entry name" value="Rhodanese/Cell cycle control phosphatase"/>
    <property type="match status" value="1"/>
</dbReference>
<dbReference type="Pfam" id="PF00581">
    <property type="entry name" value="Rhodanese"/>
    <property type="match status" value="1"/>
</dbReference>
<dbReference type="Proteomes" id="UP000678895">
    <property type="component" value="Unassembled WGS sequence"/>
</dbReference>
<dbReference type="PANTHER" id="PTHR43031">
    <property type="entry name" value="FAD-DEPENDENT OXIDOREDUCTASE"/>
    <property type="match status" value="1"/>
</dbReference>
<dbReference type="SMART" id="SM00450">
    <property type="entry name" value="RHOD"/>
    <property type="match status" value="1"/>
</dbReference>
<organism evidence="2 3">
    <name type="scientific">Paenibacillus apis</name>
    <dbReference type="NCBI Taxonomy" id="1792174"/>
    <lineage>
        <taxon>Bacteria</taxon>
        <taxon>Bacillati</taxon>
        <taxon>Bacillota</taxon>
        <taxon>Bacilli</taxon>
        <taxon>Bacillales</taxon>
        <taxon>Paenibacillaceae</taxon>
        <taxon>Paenibacillus</taxon>
    </lineage>
</organism>
<dbReference type="EMBL" id="BORS01000014">
    <property type="protein sequence ID" value="GIO44033.1"/>
    <property type="molecule type" value="Genomic_DNA"/>
</dbReference>
<keyword evidence="3" id="KW-1185">Reference proteome</keyword>
<evidence type="ECO:0000313" key="2">
    <source>
        <dbReference type="EMBL" id="GIO44033.1"/>
    </source>
</evidence>
<reference evidence="2" key="1">
    <citation type="submission" date="2021-03" db="EMBL/GenBank/DDBJ databases">
        <title>Antimicrobial resistance genes in bacteria isolated from Japanese honey, and their potential for conferring macrolide and lincosamide resistance in the American foulbrood pathogen Paenibacillus larvae.</title>
        <authorList>
            <person name="Okamoto M."/>
            <person name="Kumagai M."/>
            <person name="Kanamori H."/>
            <person name="Takamatsu D."/>
        </authorList>
    </citation>
    <scope>NUCLEOTIDE SEQUENCE</scope>
    <source>
        <strain evidence="2">J41TS4</strain>
    </source>
</reference>
<dbReference type="PROSITE" id="PS50206">
    <property type="entry name" value="RHODANESE_3"/>
    <property type="match status" value="1"/>
</dbReference>
<evidence type="ECO:0000313" key="3">
    <source>
        <dbReference type="Proteomes" id="UP000678895"/>
    </source>
</evidence>
<dbReference type="InterPro" id="IPR001763">
    <property type="entry name" value="Rhodanese-like_dom"/>
</dbReference>
<proteinExistence type="predicted"/>
<dbReference type="InterPro" id="IPR036873">
    <property type="entry name" value="Rhodanese-like_dom_sf"/>
</dbReference>
<protein>
    <recommendedName>
        <fullName evidence="1">Rhodanese domain-containing protein</fullName>
    </recommendedName>
</protein>
<comment type="caution">
    <text evidence="2">The sequence shown here is derived from an EMBL/GenBank/DDBJ whole genome shotgun (WGS) entry which is preliminary data.</text>
</comment>
<dbReference type="Gene3D" id="3.40.250.10">
    <property type="entry name" value="Rhodanese-like domain"/>
    <property type="match status" value="1"/>
</dbReference>
<dbReference type="InterPro" id="IPR050229">
    <property type="entry name" value="GlpE_sulfurtransferase"/>
</dbReference>
<dbReference type="CDD" id="cd00158">
    <property type="entry name" value="RHOD"/>
    <property type="match status" value="1"/>
</dbReference>
<dbReference type="PANTHER" id="PTHR43031:SF17">
    <property type="entry name" value="SULFURTRANSFERASE YTWF-RELATED"/>
    <property type="match status" value="1"/>
</dbReference>
<name>A0A919Y6B0_9BACL</name>